<feature type="domain" description="ChsH2 C-terminal OB-fold" evidence="1">
    <location>
        <begin position="3"/>
        <end position="56"/>
    </location>
</feature>
<dbReference type="AlphaFoldDB" id="A0AAD1GYE6"/>
<dbReference type="Proteomes" id="UP000464624">
    <property type="component" value="Chromosome"/>
</dbReference>
<evidence type="ECO:0000259" key="1">
    <source>
        <dbReference type="Pfam" id="PF01796"/>
    </source>
</evidence>
<evidence type="ECO:0000313" key="3">
    <source>
        <dbReference type="Proteomes" id="UP000464624"/>
    </source>
</evidence>
<evidence type="ECO:0000313" key="2">
    <source>
        <dbReference type="EMBL" id="BBU21080.1"/>
    </source>
</evidence>
<accession>A0AAD1GYE6</accession>
<reference evidence="2 3" key="1">
    <citation type="submission" date="2019-12" db="EMBL/GenBank/DDBJ databases">
        <title>Complete genome sequence of Mycolicibacterium xenopi str. JCM15661T.</title>
        <authorList>
            <person name="Yoshida M."/>
            <person name="Fukano H."/>
            <person name="Asakura T."/>
            <person name="Hoshino Y."/>
        </authorList>
    </citation>
    <scope>NUCLEOTIDE SEQUENCE [LARGE SCALE GENOMIC DNA]</scope>
    <source>
        <strain evidence="2 3">JCM 15661T</strain>
    </source>
</reference>
<dbReference type="SUPFAM" id="SSF50249">
    <property type="entry name" value="Nucleic acid-binding proteins"/>
    <property type="match status" value="1"/>
</dbReference>
<name>A0AAD1GYE6_MYCXE</name>
<organism evidence="2 3">
    <name type="scientific">Mycobacterium xenopi</name>
    <dbReference type="NCBI Taxonomy" id="1789"/>
    <lineage>
        <taxon>Bacteria</taxon>
        <taxon>Bacillati</taxon>
        <taxon>Actinomycetota</taxon>
        <taxon>Actinomycetes</taxon>
        <taxon>Mycobacteriales</taxon>
        <taxon>Mycobacteriaceae</taxon>
        <taxon>Mycobacterium</taxon>
    </lineage>
</organism>
<dbReference type="EMBL" id="AP022314">
    <property type="protein sequence ID" value="BBU21080.1"/>
    <property type="molecule type" value="Genomic_DNA"/>
</dbReference>
<dbReference type="Pfam" id="PF01796">
    <property type="entry name" value="OB_ChsH2_C"/>
    <property type="match status" value="1"/>
</dbReference>
<dbReference type="InterPro" id="IPR002878">
    <property type="entry name" value="ChsH2_C"/>
</dbReference>
<dbReference type="KEGG" id="mxe:MYXE_08690"/>
<protein>
    <recommendedName>
        <fullName evidence="1">ChsH2 C-terminal OB-fold domain-containing protein</fullName>
    </recommendedName>
</protein>
<dbReference type="InterPro" id="IPR012340">
    <property type="entry name" value="NA-bd_OB-fold"/>
</dbReference>
<gene>
    <name evidence="2" type="ORF">MYXE_08690</name>
</gene>
<sequence>MAAYTVNRQPWIPGLEPPYIVAMVELNDEPDVRLITNIVDIAIDDVRVGLEVEVFFEDWAPTSGDEATCVWIPLFRPVTGATT</sequence>
<proteinExistence type="predicted"/>